<dbReference type="AlphaFoldDB" id="A0A086T0Y1"/>
<proteinExistence type="predicted"/>
<feature type="compositionally biased region" description="Polar residues" evidence="1">
    <location>
        <begin position="20"/>
        <end position="32"/>
    </location>
</feature>
<comment type="caution">
    <text evidence="2">The sequence shown here is derived from an EMBL/GenBank/DDBJ whole genome shotgun (WGS) entry which is preliminary data.</text>
</comment>
<dbReference type="HOGENOM" id="CLU_2903640_0_0_1"/>
<sequence length="62" mass="6803">MSSSLLTSVQDLSFVRERTVTSPSTNCSPVTTSRHHDFSPGVEKTLTHDVSVVKPNLFELAQ</sequence>
<evidence type="ECO:0000313" key="3">
    <source>
        <dbReference type="Proteomes" id="UP000029964"/>
    </source>
</evidence>
<accession>A0A086T0Y1</accession>
<organism evidence="2 3">
    <name type="scientific">Hapsidospora chrysogenum (strain ATCC 11550 / CBS 779.69 / DSM 880 / IAM 14645 / JCM 23072 / IMI 49137)</name>
    <name type="common">Acremonium chrysogenum</name>
    <dbReference type="NCBI Taxonomy" id="857340"/>
    <lineage>
        <taxon>Eukaryota</taxon>
        <taxon>Fungi</taxon>
        <taxon>Dikarya</taxon>
        <taxon>Ascomycota</taxon>
        <taxon>Pezizomycotina</taxon>
        <taxon>Sordariomycetes</taxon>
        <taxon>Hypocreomycetidae</taxon>
        <taxon>Hypocreales</taxon>
        <taxon>Bionectriaceae</taxon>
        <taxon>Hapsidospora</taxon>
    </lineage>
</organism>
<name>A0A086T0Y1_HAPC1</name>
<evidence type="ECO:0000256" key="1">
    <source>
        <dbReference type="SAM" id="MobiDB-lite"/>
    </source>
</evidence>
<dbReference type="EMBL" id="JPKY01000079">
    <property type="protein sequence ID" value="KFH43013.1"/>
    <property type="molecule type" value="Genomic_DNA"/>
</dbReference>
<gene>
    <name evidence="2" type="ORF">ACRE_062460</name>
</gene>
<keyword evidence="3" id="KW-1185">Reference proteome</keyword>
<dbReference type="Proteomes" id="UP000029964">
    <property type="component" value="Unassembled WGS sequence"/>
</dbReference>
<evidence type="ECO:0000313" key="2">
    <source>
        <dbReference type="EMBL" id="KFH43013.1"/>
    </source>
</evidence>
<feature type="region of interest" description="Disordered" evidence="1">
    <location>
        <begin position="20"/>
        <end position="40"/>
    </location>
</feature>
<reference evidence="3" key="1">
    <citation type="journal article" date="2014" name="Genome Announc.">
        <title>Genome sequence and annotation of Acremonium chrysogenum, producer of the beta-lactam antibiotic cephalosporin C.</title>
        <authorList>
            <person name="Terfehr D."/>
            <person name="Dahlmann T.A."/>
            <person name="Specht T."/>
            <person name="Zadra I."/>
            <person name="Kuernsteiner H."/>
            <person name="Kueck U."/>
        </authorList>
    </citation>
    <scope>NUCLEOTIDE SEQUENCE [LARGE SCALE GENOMIC DNA]</scope>
    <source>
        <strain evidence="3">ATCC 11550 / CBS 779.69 / DSM 880 / IAM 14645 / JCM 23072 / IMI 49137</strain>
    </source>
</reference>
<protein>
    <submittedName>
        <fullName evidence="2">Uncharacterized protein</fullName>
    </submittedName>
</protein>